<dbReference type="PANTHER" id="PTHR30303:SF4">
    <property type="entry name" value="HYDROGENASE EXPRESSION_FORMATION PROTEIN HYPE"/>
    <property type="match status" value="1"/>
</dbReference>
<dbReference type="InterPro" id="IPR010918">
    <property type="entry name" value="PurM-like_C_dom"/>
</dbReference>
<dbReference type="CDD" id="cd06061">
    <property type="entry name" value="PurM-like1"/>
    <property type="match status" value="1"/>
</dbReference>
<dbReference type="Proteomes" id="UP000308489">
    <property type="component" value="Chromosome 1"/>
</dbReference>
<dbReference type="InterPro" id="IPR016188">
    <property type="entry name" value="PurM-like_N"/>
</dbReference>
<dbReference type="EMBL" id="LR590481">
    <property type="protein sequence ID" value="VTQ85209.1"/>
    <property type="molecule type" value="Genomic_DNA"/>
</dbReference>
<feature type="domain" description="PurM-like N-terminal" evidence="2">
    <location>
        <begin position="40"/>
        <end position="144"/>
    </location>
</feature>
<dbReference type="Pfam" id="PF00586">
    <property type="entry name" value="AIRS"/>
    <property type="match status" value="1"/>
</dbReference>
<organism evidence="4 5">
    <name type="scientific">Hathewaya histolytica</name>
    <name type="common">Clostridium histolyticum</name>
    <dbReference type="NCBI Taxonomy" id="1498"/>
    <lineage>
        <taxon>Bacteria</taxon>
        <taxon>Bacillati</taxon>
        <taxon>Bacillota</taxon>
        <taxon>Clostridia</taxon>
        <taxon>Eubacteriales</taxon>
        <taxon>Clostridiaceae</taxon>
        <taxon>Hathewaya</taxon>
    </lineage>
</organism>
<gene>
    <name evidence="4" type="primary">hypE</name>
    <name evidence="4" type="ORF">NCTC503_00689</name>
</gene>
<dbReference type="AlphaFoldDB" id="A0A4U9R2G0"/>
<dbReference type="Gene3D" id="3.90.650.10">
    <property type="entry name" value="PurM-like C-terminal domain"/>
    <property type="match status" value="1"/>
</dbReference>
<sequence>MMKEGIKMECGKLNWDELQHIINNYTGSKREEVKVAGGIGEDCSIINFGNYDCVVSTDPITGASKGAGKLAVHINCNDIASSGVEPLGILVTILAPEYSKIEEILDIMKEIHEECKELNIQILGGHTEVTKAVNKIVVSVTAIGKGKAGKAIKTSGAMVGDKIIVTKELAQEGSLILAKDRETIVKKVLDDNEYKKVLDYEKKLSVLKEGKICGDFGVNAMHDITEGGVIGALWEVSNANSLGFKVYYENMPISNETMKLCKYFKIDPLKFISSGSMLISCKKEKELLEVLKENGISATIIGEVTGEKAILVRKGKEEEILPCPSDELFKII</sequence>
<dbReference type="SUPFAM" id="SSF55326">
    <property type="entry name" value="PurM N-terminal domain-like"/>
    <property type="match status" value="1"/>
</dbReference>
<evidence type="ECO:0000313" key="5">
    <source>
        <dbReference type="Proteomes" id="UP000308489"/>
    </source>
</evidence>
<dbReference type="InterPro" id="IPR036921">
    <property type="entry name" value="PurM-like_N_sf"/>
</dbReference>
<dbReference type="KEGG" id="hhw:NCTC503_00689"/>
<evidence type="ECO:0000256" key="1">
    <source>
        <dbReference type="ARBA" id="ARBA00006243"/>
    </source>
</evidence>
<reference evidence="4 5" key="1">
    <citation type="submission" date="2019-05" db="EMBL/GenBank/DDBJ databases">
        <authorList>
            <consortium name="Pathogen Informatics"/>
        </authorList>
    </citation>
    <scope>NUCLEOTIDE SEQUENCE [LARGE SCALE GENOMIC DNA]</scope>
    <source>
        <strain evidence="4 5">NCTC503</strain>
    </source>
</reference>
<comment type="similarity">
    <text evidence="1">Belongs to the HypE family.</text>
</comment>
<accession>A0A4U9R2G0</accession>
<dbReference type="PIRSF" id="PIRSF005644">
    <property type="entry name" value="Hdrgns_mtr_HypE"/>
    <property type="match status" value="1"/>
</dbReference>
<dbReference type="Gene3D" id="3.30.1330.10">
    <property type="entry name" value="PurM-like, N-terminal domain"/>
    <property type="match status" value="1"/>
</dbReference>
<keyword evidence="5" id="KW-1185">Reference proteome</keyword>
<dbReference type="GO" id="GO:0051604">
    <property type="term" value="P:protein maturation"/>
    <property type="evidence" value="ECO:0007669"/>
    <property type="project" value="TreeGrafter"/>
</dbReference>
<proteinExistence type="inferred from homology"/>
<feature type="domain" description="PurM-like C-terminal" evidence="3">
    <location>
        <begin position="159"/>
        <end position="309"/>
    </location>
</feature>
<evidence type="ECO:0000259" key="3">
    <source>
        <dbReference type="Pfam" id="PF02769"/>
    </source>
</evidence>
<evidence type="ECO:0000313" key="4">
    <source>
        <dbReference type="EMBL" id="VTQ85209.1"/>
    </source>
</evidence>
<dbReference type="InterPro" id="IPR011854">
    <property type="entry name" value="HypE"/>
</dbReference>
<dbReference type="InterPro" id="IPR036676">
    <property type="entry name" value="PurM-like_C_sf"/>
</dbReference>
<evidence type="ECO:0000259" key="2">
    <source>
        <dbReference type="Pfam" id="PF00586"/>
    </source>
</evidence>
<name>A0A4U9R2G0_HATHI</name>
<dbReference type="SUPFAM" id="SSF56042">
    <property type="entry name" value="PurM C-terminal domain-like"/>
    <property type="match status" value="1"/>
</dbReference>
<dbReference type="PANTHER" id="PTHR30303">
    <property type="entry name" value="HYDROGENASE ISOENZYMES FORMATION PROTEIN HYPE"/>
    <property type="match status" value="1"/>
</dbReference>
<dbReference type="Pfam" id="PF02769">
    <property type="entry name" value="AIRS_C"/>
    <property type="match status" value="1"/>
</dbReference>
<protein>
    <submittedName>
        <fullName evidence="4">Hydrogenase maturation factor</fullName>
    </submittedName>
</protein>